<protein>
    <submittedName>
        <fullName evidence="2">Lipase</fullName>
    </submittedName>
</protein>
<reference evidence="2" key="1">
    <citation type="submission" date="2017-12" db="EMBL/GenBank/DDBJ databases">
        <title>FDA dAtabase for Regulatory Grade micrObial Sequences (FDA-ARGOS): Supporting development and validation of Infectious Disease Dx tests.</title>
        <authorList>
            <person name="Campos J."/>
            <person name="Goldberg B."/>
            <person name="Tallon L."/>
            <person name="Sadzewicz L."/>
            <person name="Sengamalay N."/>
            <person name="Ott S."/>
            <person name="Godinez A."/>
            <person name="Nagaraj S."/>
            <person name="Vyas G."/>
            <person name="Aluvathingal J."/>
            <person name="Nadendla S."/>
            <person name="Geyer C."/>
            <person name="Nandy P."/>
            <person name="Hobson J."/>
            <person name="Sichtig H."/>
        </authorList>
    </citation>
    <scope>NUCLEOTIDE SEQUENCE</scope>
    <source>
        <strain evidence="2">FDAARGOS_252</strain>
    </source>
</reference>
<evidence type="ECO:0000313" key="3">
    <source>
        <dbReference type="Proteomes" id="UP000191257"/>
    </source>
</evidence>
<keyword evidence="3" id="KW-1185">Reference proteome</keyword>
<dbReference type="Gene3D" id="3.40.50.1110">
    <property type="entry name" value="SGNH hydrolase"/>
    <property type="match status" value="1"/>
</dbReference>
<dbReference type="STRING" id="147645.A6J80_19065"/>
<dbReference type="PANTHER" id="PTHR37834">
    <property type="entry name" value="GDSL-LIKE LIPASE/ACYLHYDROLASE DOMAIN PROTEIN (AFU_ORTHOLOGUE AFUA_2G00620)"/>
    <property type="match status" value="1"/>
</dbReference>
<dbReference type="Proteomes" id="UP000191257">
    <property type="component" value="Chromosome"/>
</dbReference>
<gene>
    <name evidence="2" type="ORF">A6J80_19065</name>
</gene>
<evidence type="ECO:0000313" key="2">
    <source>
        <dbReference type="EMBL" id="ARC38645.2"/>
    </source>
</evidence>
<dbReference type="PANTHER" id="PTHR37834:SF2">
    <property type="entry name" value="ESTERASE, SGNH HYDROLASE-TYPE"/>
    <property type="match status" value="1"/>
</dbReference>
<dbReference type="EMBL" id="CP020442">
    <property type="protein sequence ID" value="ARC38645.2"/>
    <property type="molecule type" value="Genomic_DNA"/>
</dbReference>
<dbReference type="AlphaFoldDB" id="A0A1V0GXM4"/>
<proteinExistence type="predicted"/>
<feature type="domain" description="Carbohydrate esterase 2 N-terminal" evidence="1">
    <location>
        <begin position="74"/>
        <end position="178"/>
    </location>
</feature>
<dbReference type="InterPro" id="IPR036514">
    <property type="entry name" value="SGNH_hydro_sf"/>
</dbReference>
<dbReference type="InterPro" id="IPR040794">
    <property type="entry name" value="CE2_N"/>
</dbReference>
<dbReference type="SUPFAM" id="SSF52266">
    <property type="entry name" value="SGNH hydrolase"/>
    <property type="match status" value="1"/>
</dbReference>
<dbReference type="GO" id="GO:0052689">
    <property type="term" value="F:carboxylic ester hydrolase activity"/>
    <property type="evidence" value="ECO:0007669"/>
    <property type="project" value="InterPro"/>
</dbReference>
<dbReference type="Pfam" id="PF17996">
    <property type="entry name" value="CE2_N"/>
    <property type="match status" value="1"/>
</dbReference>
<dbReference type="CDD" id="cd01831">
    <property type="entry name" value="Endoglucanase_E_like"/>
    <property type="match status" value="1"/>
</dbReference>
<dbReference type="eggNOG" id="COG2755">
    <property type="taxonomic scope" value="Bacteria"/>
</dbReference>
<dbReference type="Gene3D" id="2.60.120.260">
    <property type="entry name" value="Galactose-binding domain-like"/>
    <property type="match status" value="1"/>
</dbReference>
<accession>A0A1V0GXM4</accession>
<dbReference type="InterPro" id="IPR037461">
    <property type="entry name" value="CtCE2-like_dom"/>
</dbReference>
<name>A0A1V0GXM4_9RHOB</name>
<dbReference type="InterPro" id="IPR052762">
    <property type="entry name" value="PCW_deacetylase/CE"/>
</dbReference>
<organism evidence="2 3">
    <name type="scientific">Paracoccus yeei</name>
    <dbReference type="NCBI Taxonomy" id="147645"/>
    <lineage>
        <taxon>Bacteria</taxon>
        <taxon>Pseudomonadati</taxon>
        <taxon>Pseudomonadota</taxon>
        <taxon>Alphaproteobacteria</taxon>
        <taxon>Rhodobacterales</taxon>
        <taxon>Paracoccaceae</taxon>
        <taxon>Paracoccus</taxon>
    </lineage>
</organism>
<evidence type="ECO:0000259" key="1">
    <source>
        <dbReference type="Pfam" id="PF17996"/>
    </source>
</evidence>
<sequence length="398" mass="42518">MRTWGIMHKMVVRLALLALVLGVAGLWTFRLWPAPPRPAQVVPTIEIARGSAGGGVAIELVPPAEGLAVVPILVTGRASAGAKGALMQEWPGFHVEARFSGTEIRVRFQDASNRWRVLVDEGRTARIDLSRPGAQDLRLRGLSDGEHRLRVEKTSESSMPASFGGVLAGPGTRGLPAPQPRARLIEFIGDSDTVGFANGAEWRDCTEGEVFSSTDTTRSFGPQVAQALGADYRIIARSGIGLLRNYGGAKPGATMASRYGLALPSEPAATRLPQKPADIVVTALGSNDFGSDFDPSEPWTDQQALSRDFQAALVRFLRERVRENPGALQVLLAFGEYGAPLVSPYSAALDSLKADGARAVLVVLPKLDRTACFWHPSADDHAMIRDQILAAILAAGES</sequence>
<dbReference type="KEGG" id="pye:A6J80_19065"/>